<evidence type="ECO:0000313" key="4">
    <source>
        <dbReference type="Proteomes" id="UP000275663"/>
    </source>
</evidence>
<keyword evidence="2" id="KW-1133">Transmembrane helix</keyword>
<protein>
    <submittedName>
        <fullName evidence="3">Uncharacterized protein</fullName>
    </submittedName>
</protein>
<dbReference type="KEGG" id="upv:EJN92_15785"/>
<reference evidence="3 4" key="1">
    <citation type="journal article" date="2011" name="Int. J. Syst. Evol. Microbiol.">
        <title>Description of Undibacterium oligocarboniphilum sp. nov., isolated from purified water, and Undibacterium pigrum strain CCUG 49012 as the type strain of Undibacterium parvum sp. nov., and emended descriptions of the genus Undibacterium and the species Undibacterium pigrum.</title>
        <authorList>
            <person name="Eder W."/>
            <person name="Wanner G."/>
            <person name="Ludwig W."/>
            <person name="Busse H.J."/>
            <person name="Ziemke-Kageler F."/>
            <person name="Lang E."/>
        </authorList>
    </citation>
    <scope>NUCLEOTIDE SEQUENCE [LARGE SCALE GENOMIC DNA]</scope>
    <source>
        <strain evidence="3 4">DSM 23061</strain>
    </source>
</reference>
<name>A0A3S9HMM8_9BURK</name>
<keyword evidence="2" id="KW-0812">Transmembrane</keyword>
<evidence type="ECO:0000313" key="3">
    <source>
        <dbReference type="EMBL" id="AZP13325.1"/>
    </source>
</evidence>
<gene>
    <name evidence="3" type="ORF">EJN92_15785</name>
</gene>
<dbReference type="RefSeq" id="WP_126128698.1">
    <property type="nucleotide sequence ID" value="NZ_CP034464.1"/>
</dbReference>
<keyword evidence="2" id="KW-0472">Membrane</keyword>
<evidence type="ECO:0000256" key="2">
    <source>
        <dbReference type="SAM" id="Phobius"/>
    </source>
</evidence>
<dbReference type="AlphaFoldDB" id="A0A3S9HMM8"/>
<keyword evidence="4" id="KW-1185">Reference proteome</keyword>
<feature type="transmembrane region" description="Helical" evidence="2">
    <location>
        <begin position="6"/>
        <end position="30"/>
    </location>
</feature>
<accession>A0A3S9HMM8</accession>
<dbReference type="Proteomes" id="UP000275663">
    <property type="component" value="Chromosome"/>
</dbReference>
<sequence>MEYARWRHAVFGLLWPGLVYISVVGVGLLAGGRPASNRTTTTEVKTPPGKRATRNPQPASIPNDSVGIK</sequence>
<feature type="region of interest" description="Disordered" evidence="1">
    <location>
        <begin position="31"/>
        <end position="69"/>
    </location>
</feature>
<evidence type="ECO:0000256" key="1">
    <source>
        <dbReference type="SAM" id="MobiDB-lite"/>
    </source>
</evidence>
<feature type="compositionally biased region" description="Polar residues" evidence="1">
    <location>
        <begin position="54"/>
        <end position="63"/>
    </location>
</feature>
<organism evidence="3 4">
    <name type="scientific">Undibacterium parvum</name>
    <dbReference type="NCBI Taxonomy" id="401471"/>
    <lineage>
        <taxon>Bacteria</taxon>
        <taxon>Pseudomonadati</taxon>
        <taxon>Pseudomonadota</taxon>
        <taxon>Betaproteobacteria</taxon>
        <taxon>Burkholderiales</taxon>
        <taxon>Oxalobacteraceae</taxon>
        <taxon>Undibacterium</taxon>
    </lineage>
</organism>
<dbReference type="EMBL" id="CP034464">
    <property type="protein sequence ID" value="AZP13325.1"/>
    <property type="molecule type" value="Genomic_DNA"/>
</dbReference>
<proteinExistence type="predicted"/>